<keyword evidence="1" id="KW-1133">Transmembrane helix</keyword>
<evidence type="ECO:0000256" key="1">
    <source>
        <dbReference type="SAM" id="Phobius"/>
    </source>
</evidence>
<dbReference type="Pfam" id="PF07811">
    <property type="entry name" value="TadE"/>
    <property type="match status" value="1"/>
</dbReference>
<dbReference type="RefSeq" id="WP_091544376.1">
    <property type="nucleotide sequence ID" value="NZ_FMUS01000018.1"/>
</dbReference>
<gene>
    <name evidence="3" type="ORF">SAMN03080606_02703</name>
</gene>
<evidence type="ECO:0000313" key="4">
    <source>
        <dbReference type="Proteomes" id="UP000198636"/>
    </source>
</evidence>
<dbReference type="EMBL" id="FMUS01000018">
    <property type="protein sequence ID" value="SCY84459.1"/>
    <property type="molecule type" value="Genomic_DNA"/>
</dbReference>
<proteinExistence type="predicted"/>
<dbReference type="Proteomes" id="UP000198636">
    <property type="component" value="Unassembled WGS sequence"/>
</dbReference>
<organism evidence="3 4">
    <name type="scientific">Alkaliphilus peptidifermentans DSM 18978</name>
    <dbReference type="NCBI Taxonomy" id="1120976"/>
    <lineage>
        <taxon>Bacteria</taxon>
        <taxon>Bacillati</taxon>
        <taxon>Bacillota</taxon>
        <taxon>Clostridia</taxon>
        <taxon>Peptostreptococcales</taxon>
        <taxon>Natronincolaceae</taxon>
        <taxon>Alkaliphilus</taxon>
    </lineage>
</organism>
<protein>
    <submittedName>
        <fullName evidence="3">TadE-like protein</fullName>
    </submittedName>
</protein>
<evidence type="ECO:0000259" key="2">
    <source>
        <dbReference type="Pfam" id="PF07811"/>
    </source>
</evidence>
<evidence type="ECO:0000313" key="3">
    <source>
        <dbReference type="EMBL" id="SCY84459.1"/>
    </source>
</evidence>
<dbReference type="OrthoDB" id="1739072at2"/>
<dbReference type="STRING" id="1120976.SAMN03080606_02703"/>
<keyword evidence="4" id="KW-1185">Reference proteome</keyword>
<keyword evidence="1" id="KW-0812">Transmembrane</keyword>
<keyword evidence="1" id="KW-0472">Membrane</keyword>
<feature type="transmembrane region" description="Helical" evidence="1">
    <location>
        <begin position="12"/>
        <end position="37"/>
    </location>
</feature>
<dbReference type="InterPro" id="IPR012495">
    <property type="entry name" value="TadE-like_dom"/>
</dbReference>
<sequence length="232" mass="26923">MTKDCNKRGSMTVELALLLPLILYLILSIVYILLLLYQYAYLQASLNSIVADGATAWGKIKTSSSPSNSMNKEEINQLLRAGYIEKKYLNSHLYWRFGIFDDKLEKKEFIKEYVLEALDGHQLLKAKDKIVDVEFKDYFVYKKLIVNISYTYETPIYLPKSLFKLNNGYKINLQAESVLIDAPETIRNTDFVLDLMDSYETTSIVKEKYFNLINDASNKIREFINQGDSDER</sequence>
<reference evidence="3 4" key="1">
    <citation type="submission" date="2016-10" db="EMBL/GenBank/DDBJ databases">
        <authorList>
            <person name="de Groot N.N."/>
        </authorList>
    </citation>
    <scope>NUCLEOTIDE SEQUENCE [LARGE SCALE GENOMIC DNA]</scope>
    <source>
        <strain evidence="3 4">DSM 18978</strain>
    </source>
</reference>
<accession>A0A1G5J9F4</accession>
<name>A0A1G5J9F4_9FIRM</name>
<feature type="domain" description="TadE-like" evidence="2">
    <location>
        <begin position="9"/>
        <end position="44"/>
    </location>
</feature>
<dbReference type="AlphaFoldDB" id="A0A1G5J9F4"/>